<evidence type="ECO:0000256" key="1">
    <source>
        <dbReference type="ARBA" id="ARBA00023157"/>
    </source>
</evidence>
<comment type="caution">
    <text evidence="2">Lacks conserved residue(s) required for the propagation of feature annotation.</text>
</comment>
<feature type="domain" description="CUB" evidence="4">
    <location>
        <begin position="72"/>
        <end position="189"/>
    </location>
</feature>
<dbReference type="OrthoDB" id="6344756at2759"/>
<evidence type="ECO:0000259" key="4">
    <source>
        <dbReference type="PROSITE" id="PS01180"/>
    </source>
</evidence>
<evidence type="ECO:0000256" key="2">
    <source>
        <dbReference type="PROSITE-ProRule" id="PRU00059"/>
    </source>
</evidence>
<dbReference type="InterPro" id="IPR058698">
    <property type="entry name" value="CUB_metazoa"/>
</dbReference>
<dbReference type="InterPro" id="IPR000859">
    <property type="entry name" value="CUB_dom"/>
</dbReference>
<feature type="signal peptide" evidence="3">
    <location>
        <begin position="1"/>
        <end position="24"/>
    </location>
</feature>
<dbReference type="PANTHER" id="PTHR33236:SF4">
    <property type="entry name" value="CUB DOMAIN-CONTAINING PROTEIN"/>
    <property type="match status" value="1"/>
</dbReference>
<sequence length="473" mass="51147">MCFCEKLIISFVFCAICCTDVVLSVPNAWPKMRNYDIWGPKSTKSLVENDSFSIENAANITSSRDGRVTATCEQEVFNNITYIVSPSFPALMSNDVKSCKLKIKMISPDISQLRLDFVHFSIGQPNRRTGICDGDIFSLTGGIGGDFILCGQNNGQHIYYDVPGGEAMARQEPSDIELFMNFTDRFASTRLWEIRIAQIPFSQRAPTGCLQYFTSPSGIIQTFNFAENGRHLANQNYRSCIRQETGMCSIAYEPCTEQSFRIGQREPANFDATQDLQDVNTVVMGDGVGPVMDGGVSSLMTVDQAPALDPIADPVQAAVVSESPVAAVSESVPDQVAAADTSTADDAVEGSGGDAVPAAVPAAATTGFFSSLPSFQSFFSRRIFGYRQSRQFFTSQCNDRITMPCIVEDFIAAGMGNVPDCTPIHCGNSLCAPGVLPCRVESTVTPFGLGIRFGDGLDKGSPEDNIGACLRFN</sequence>
<protein>
    <recommendedName>
        <fullName evidence="4">CUB domain-containing protein</fullName>
    </recommendedName>
</protein>
<comment type="caution">
    <text evidence="5">The sequence shown here is derived from an EMBL/GenBank/DDBJ whole genome shotgun (WGS) entry which is preliminary data.</text>
</comment>
<name>A0A9Q0SA28_9DIPT</name>
<gene>
    <name evidence="5" type="ORF">Bhyg_04262</name>
</gene>
<evidence type="ECO:0000313" key="6">
    <source>
        <dbReference type="Proteomes" id="UP001151699"/>
    </source>
</evidence>
<organism evidence="5 6">
    <name type="scientific">Pseudolycoriella hygida</name>
    <dbReference type="NCBI Taxonomy" id="35572"/>
    <lineage>
        <taxon>Eukaryota</taxon>
        <taxon>Metazoa</taxon>
        <taxon>Ecdysozoa</taxon>
        <taxon>Arthropoda</taxon>
        <taxon>Hexapoda</taxon>
        <taxon>Insecta</taxon>
        <taxon>Pterygota</taxon>
        <taxon>Neoptera</taxon>
        <taxon>Endopterygota</taxon>
        <taxon>Diptera</taxon>
        <taxon>Nematocera</taxon>
        <taxon>Sciaroidea</taxon>
        <taxon>Sciaridae</taxon>
        <taxon>Pseudolycoriella</taxon>
    </lineage>
</organism>
<dbReference type="Pfam" id="PF26080">
    <property type="entry name" value="CUB_animal"/>
    <property type="match status" value="1"/>
</dbReference>
<feature type="non-terminal residue" evidence="5">
    <location>
        <position position="473"/>
    </location>
</feature>
<evidence type="ECO:0000256" key="3">
    <source>
        <dbReference type="SAM" id="SignalP"/>
    </source>
</evidence>
<keyword evidence="1 2" id="KW-1015">Disulfide bond</keyword>
<keyword evidence="6" id="KW-1185">Reference proteome</keyword>
<evidence type="ECO:0000313" key="5">
    <source>
        <dbReference type="EMBL" id="KAJ6649030.1"/>
    </source>
</evidence>
<feature type="chain" id="PRO_5040299600" description="CUB domain-containing protein" evidence="3">
    <location>
        <begin position="25"/>
        <end position="473"/>
    </location>
</feature>
<proteinExistence type="predicted"/>
<reference evidence="5" key="1">
    <citation type="submission" date="2022-07" db="EMBL/GenBank/DDBJ databases">
        <authorList>
            <person name="Trinca V."/>
            <person name="Uliana J.V.C."/>
            <person name="Torres T.T."/>
            <person name="Ward R.J."/>
            <person name="Monesi N."/>
        </authorList>
    </citation>
    <scope>NUCLEOTIDE SEQUENCE</scope>
    <source>
        <strain evidence="5">HSMRA1968</strain>
        <tissue evidence="5">Whole embryos</tissue>
    </source>
</reference>
<keyword evidence="3" id="KW-0732">Signal</keyword>
<dbReference type="AlphaFoldDB" id="A0A9Q0SA28"/>
<feature type="disulfide bond" evidence="2">
    <location>
        <begin position="72"/>
        <end position="99"/>
    </location>
</feature>
<dbReference type="EMBL" id="WJQU01000001">
    <property type="protein sequence ID" value="KAJ6649030.1"/>
    <property type="molecule type" value="Genomic_DNA"/>
</dbReference>
<dbReference type="PANTHER" id="PTHR33236">
    <property type="entry name" value="INTRAFLAGELLAR TRANSPORT PROTEIN 122 FAMILY PROTEIN-RELATED"/>
    <property type="match status" value="1"/>
</dbReference>
<dbReference type="Proteomes" id="UP001151699">
    <property type="component" value="Chromosome A"/>
</dbReference>
<dbReference type="PROSITE" id="PS01180">
    <property type="entry name" value="CUB"/>
    <property type="match status" value="1"/>
</dbReference>
<accession>A0A9Q0SA28</accession>